<reference evidence="3" key="1">
    <citation type="journal article" date="2015" name="Nature">
        <title>Complex archaea that bridge the gap between prokaryotes and eukaryotes.</title>
        <authorList>
            <person name="Spang A."/>
            <person name="Saw J.H."/>
            <person name="Jorgensen S.L."/>
            <person name="Zaremba-Niedzwiedzka K."/>
            <person name="Martijn J."/>
            <person name="Lind A.E."/>
            <person name="van Eijk R."/>
            <person name="Schleper C."/>
            <person name="Guy L."/>
            <person name="Ettema T.J."/>
        </authorList>
    </citation>
    <scope>NUCLEOTIDE SEQUENCE</scope>
</reference>
<evidence type="ECO:0000259" key="2">
    <source>
        <dbReference type="Pfam" id="PF00884"/>
    </source>
</evidence>
<dbReference type="SUPFAM" id="SSF48452">
    <property type="entry name" value="TPR-like"/>
    <property type="match status" value="1"/>
</dbReference>
<feature type="domain" description="Sulfatase N-terminal" evidence="2">
    <location>
        <begin position="56"/>
        <end position="332"/>
    </location>
</feature>
<dbReference type="Pfam" id="PF00884">
    <property type="entry name" value="Sulfatase"/>
    <property type="match status" value="1"/>
</dbReference>
<dbReference type="Pfam" id="PF13181">
    <property type="entry name" value="TPR_8"/>
    <property type="match status" value="2"/>
</dbReference>
<evidence type="ECO:0000256" key="1">
    <source>
        <dbReference type="SAM" id="Phobius"/>
    </source>
</evidence>
<sequence length="791" mass="90641">MSKNKKVIILCSFLIISLCILAFLFLIKPNLRKESSAKIFESFESQMSPVDIDQMNIVLFTIDTLRADHLECYGYDRVKTPNINRLASEGILFEHSIAQTPLTLPSHSSIFTGTYPLYHGIRDNGGFYLDEKHITLAEALKTNGYSTGAFVGAFVLDSRWGLDQGFDYYYDNFDLTKYKSISLDSVQRRGDEVLVEACKWLEKNYQDKFFAWIHLYDPHTPYDPPEPYKTQYKGSRSGLYDGEIAYVDLLMGDFRNFMEEKNLLDKTLIIFTGDHGESLGEHKESAHGFFIYDSDIRVPLIIRFPENKFQGSVITNQVRSIDIMPTILNILGGRSPESVQGESMLPLILGNQGAEALSAYSETYWPRYHYGWSELKSLRKGQYKFIDAPKPELYDILEDPGELNNLVNKKAALGHEMKRELEALIDRYSAEGIEEAGPKKLDNDSLVKLQALGYIGSFRASSKQKGEKLADPKDRIELYNEIKIAQFLVTEDKMEKAEKKIKDVLNKDPSVLEARYILGNIYSKQEKYDEAIEEYKKALEVDPEYYESIFGIALAYKKSGKYDEAIVGFKRLIDIDPKDTKPFLHLGNIYEAQGELDEAMRYLKSAVTIDPEAPIFHNNLGAVYLKREMLDEAENEITTALSFERSIPLLNAHFNLALLHEARGDFNLAVVEYKKEQETSPFNHMPDFNLGLLYAKAKELEKAIEEFKSCIEKKEEYADAYVFLAKVYMDNAMNLNEAEKLAQKGLELKPELRANILAHFVLADIYNRLGRYEESRQHVDKARELQETLSY</sequence>
<proteinExistence type="predicted"/>
<feature type="transmembrane region" description="Helical" evidence="1">
    <location>
        <begin position="7"/>
        <end position="27"/>
    </location>
</feature>
<dbReference type="SMART" id="SM00028">
    <property type="entry name" value="TPR"/>
    <property type="match status" value="8"/>
</dbReference>
<dbReference type="SUPFAM" id="SSF53649">
    <property type="entry name" value="Alkaline phosphatase-like"/>
    <property type="match status" value="1"/>
</dbReference>
<dbReference type="Pfam" id="PF13414">
    <property type="entry name" value="TPR_11"/>
    <property type="match status" value="2"/>
</dbReference>
<dbReference type="AlphaFoldDB" id="A0A0F9SNA4"/>
<dbReference type="Gene3D" id="3.40.720.10">
    <property type="entry name" value="Alkaline Phosphatase, subunit A"/>
    <property type="match status" value="2"/>
</dbReference>
<dbReference type="InterPro" id="IPR000917">
    <property type="entry name" value="Sulfatase_N"/>
</dbReference>
<dbReference type="InterPro" id="IPR017850">
    <property type="entry name" value="Alkaline_phosphatase_core_sf"/>
</dbReference>
<keyword evidence="1" id="KW-0812">Transmembrane</keyword>
<organism evidence="3">
    <name type="scientific">marine sediment metagenome</name>
    <dbReference type="NCBI Taxonomy" id="412755"/>
    <lineage>
        <taxon>unclassified sequences</taxon>
        <taxon>metagenomes</taxon>
        <taxon>ecological metagenomes</taxon>
    </lineage>
</organism>
<name>A0A0F9SNA4_9ZZZZ</name>
<protein>
    <recommendedName>
        <fullName evidence="2">Sulfatase N-terminal domain-containing protein</fullName>
    </recommendedName>
</protein>
<dbReference type="Gene3D" id="1.25.40.10">
    <property type="entry name" value="Tetratricopeptide repeat domain"/>
    <property type="match status" value="2"/>
</dbReference>
<keyword evidence="1" id="KW-0472">Membrane</keyword>
<dbReference type="PANTHER" id="PTHR43751">
    <property type="entry name" value="SULFATASE"/>
    <property type="match status" value="1"/>
</dbReference>
<dbReference type="InterPro" id="IPR019734">
    <property type="entry name" value="TPR_rpt"/>
</dbReference>
<dbReference type="PROSITE" id="PS50005">
    <property type="entry name" value="TPR"/>
    <property type="match status" value="4"/>
</dbReference>
<dbReference type="EMBL" id="LAZR01001835">
    <property type="protein sequence ID" value="KKN38371.1"/>
    <property type="molecule type" value="Genomic_DNA"/>
</dbReference>
<dbReference type="CDD" id="cd16148">
    <property type="entry name" value="sulfatase_like"/>
    <property type="match status" value="1"/>
</dbReference>
<evidence type="ECO:0000313" key="3">
    <source>
        <dbReference type="EMBL" id="KKN38371.1"/>
    </source>
</evidence>
<keyword evidence="1" id="KW-1133">Transmembrane helix</keyword>
<dbReference type="InterPro" id="IPR011990">
    <property type="entry name" value="TPR-like_helical_dom_sf"/>
</dbReference>
<comment type="caution">
    <text evidence="3">The sequence shown here is derived from an EMBL/GenBank/DDBJ whole genome shotgun (WGS) entry which is preliminary data.</text>
</comment>
<gene>
    <name evidence="3" type="ORF">LCGC14_0754140</name>
</gene>
<accession>A0A0F9SNA4</accession>
<dbReference type="PANTHER" id="PTHR43751:SF3">
    <property type="entry name" value="SULFATASE N-TERMINAL DOMAIN-CONTAINING PROTEIN"/>
    <property type="match status" value="1"/>
</dbReference>
<dbReference type="InterPro" id="IPR052701">
    <property type="entry name" value="GAG_Ulvan_Degrading_Sulfatases"/>
</dbReference>
<dbReference type="PROSITE" id="PS50293">
    <property type="entry name" value="TPR_REGION"/>
    <property type="match status" value="2"/>
</dbReference>